<proteinExistence type="predicted"/>
<dbReference type="OrthoDB" id="9799495at2"/>
<accession>A0A0R0C0W3</accession>
<protein>
    <recommendedName>
        <fullName evidence="3">DUF4177 domain-containing protein</fullName>
    </recommendedName>
</protein>
<evidence type="ECO:0000313" key="1">
    <source>
        <dbReference type="EMBL" id="KRG63465.1"/>
    </source>
</evidence>
<name>A0A0R0C0W3_9GAMM</name>
<dbReference type="Proteomes" id="UP000050864">
    <property type="component" value="Unassembled WGS sequence"/>
</dbReference>
<evidence type="ECO:0000313" key="2">
    <source>
        <dbReference type="Proteomes" id="UP000050864"/>
    </source>
</evidence>
<comment type="caution">
    <text evidence="1">The sequence shown here is derived from an EMBL/GenBank/DDBJ whole genome shotgun (WGS) entry which is preliminary data.</text>
</comment>
<dbReference type="RefSeq" id="WP_057634559.1">
    <property type="nucleotide sequence ID" value="NZ_LDJI01000022.1"/>
</dbReference>
<dbReference type="STRING" id="405444.ABB26_12350"/>
<evidence type="ECO:0008006" key="3">
    <source>
        <dbReference type="Google" id="ProtNLM"/>
    </source>
</evidence>
<dbReference type="AlphaFoldDB" id="A0A0R0C0W3"/>
<gene>
    <name evidence="1" type="ORF">ABB26_12350</name>
</gene>
<reference evidence="1 2" key="1">
    <citation type="submission" date="2015-05" db="EMBL/GenBank/DDBJ databases">
        <title>Genome sequencing and analysis of members of genus Stenotrophomonas.</title>
        <authorList>
            <person name="Patil P.P."/>
            <person name="Midha S."/>
            <person name="Patil P.B."/>
        </authorList>
    </citation>
    <scope>NUCLEOTIDE SEQUENCE [LARGE SCALE GENOMIC DNA]</scope>
    <source>
        <strain evidence="1 2">DSM 18929</strain>
    </source>
</reference>
<dbReference type="InterPro" id="IPR025234">
    <property type="entry name" value="YjzH-like"/>
</dbReference>
<keyword evidence="2" id="KW-1185">Reference proteome</keyword>
<dbReference type="Pfam" id="PF13783">
    <property type="entry name" value="DUF4177"/>
    <property type="match status" value="1"/>
</dbReference>
<dbReference type="EMBL" id="LDJI01000022">
    <property type="protein sequence ID" value="KRG63465.1"/>
    <property type="molecule type" value="Genomic_DNA"/>
</dbReference>
<sequence>MSKQWKYLVVEVKTGLMGSFKKESLQEELDKQGKLGWELVNVVHATPTISSPTLVFKKEQ</sequence>
<organism evidence="1 2">
    <name type="scientific">Stenotrophomonas humi</name>
    <dbReference type="NCBI Taxonomy" id="405444"/>
    <lineage>
        <taxon>Bacteria</taxon>
        <taxon>Pseudomonadati</taxon>
        <taxon>Pseudomonadota</taxon>
        <taxon>Gammaproteobacteria</taxon>
        <taxon>Lysobacterales</taxon>
        <taxon>Lysobacteraceae</taxon>
        <taxon>Stenotrophomonas</taxon>
    </lineage>
</organism>
<dbReference type="PATRIC" id="fig|405444.3.peg.1563"/>